<evidence type="ECO:0000313" key="11">
    <source>
        <dbReference type="EMBL" id="SEJ41118.1"/>
    </source>
</evidence>
<dbReference type="Pfam" id="PF13677">
    <property type="entry name" value="MotB_plug"/>
    <property type="match status" value="1"/>
</dbReference>
<dbReference type="PANTHER" id="PTHR30329">
    <property type="entry name" value="STATOR ELEMENT OF FLAGELLAR MOTOR COMPLEX"/>
    <property type="match status" value="1"/>
</dbReference>
<keyword evidence="5 9" id="KW-1133">Transmembrane helix</keyword>
<dbReference type="PROSITE" id="PS51123">
    <property type="entry name" value="OMPA_2"/>
    <property type="match status" value="1"/>
</dbReference>
<dbReference type="Proteomes" id="UP000242930">
    <property type="component" value="Unassembled WGS sequence"/>
</dbReference>
<evidence type="ECO:0000256" key="9">
    <source>
        <dbReference type="SAM" id="Phobius"/>
    </source>
</evidence>
<dbReference type="InterPro" id="IPR050330">
    <property type="entry name" value="Bact_OuterMem_StrucFunc"/>
</dbReference>
<reference evidence="12" key="1">
    <citation type="submission" date="2016-10" db="EMBL/GenBank/DDBJ databases">
        <authorList>
            <person name="Varghese N."/>
            <person name="Submissions S."/>
        </authorList>
    </citation>
    <scope>NUCLEOTIDE SEQUENCE [LARGE SCALE GENOMIC DNA]</scope>
    <source>
        <strain evidence="12">LMG 25967</strain>
    </source>
</reference>
<evidence type="ECO:0000256" key="8">
    <source>
        <dbReference type="SAM" id="MobiDB-lite"/>
    </source>
</evidence>
<keyword evidence="12" id="KW-1185">Reference proteome</keyword>
<dbReference type="GO" id="GO:0005886">
    <property type="term" value="C:plasma membrane"/>
    <property type="evidence" value="ECO:0007669"/>
    <property type="project" value="UniProtKB-SubCell"/>
</dbReference>
<feature type="region of interest" description="Disordered" evidence="8">
    <location>
        <begin position="51"/>
        <end position="76"/>
    </location>
</feature>
<dbReference type="InterPro" id="IPR006665">
    <property type="entry name" value="OmpA-like"/>
</dbReference>
<comment type="similarity">
    <text evidence="2">Belongs to the MotB family.</text>
</comment>
<dbReference type="SUPFAM" id="SSF103088">
    <property type="entry name" value="OmpA-like"/>
    <property type="match status" value="1"/>
</dbReference>
<name>A0A1H6YII5_9PSED</name>
<keyword evidence="3" id="KW-1003">Cell membrane</keyword>
<dbReference type="RefSeq" id="WP_212633219.1">
    <property type="nucleotide sequence ID" value="NZ_FNZE01000008.1"/>
</dbReference>
<feature type="transmembrane region" description="Helical" evidence="9">
    <location>
        <begin position="86"/>
        <end position="107"/>
    </location>
</feature>
<dbReference type="Gene3D" id="3.30.1330.60">
    <property type="entry name" value="OmpA-like domain"/>
    <property type="match status" value="1"/>
</dbReference>
<dbReference type="PANTHER" id="PTHR30329:SF21">
    <property type="entry name" value="LIPOPROTEIN YIAD-RELATED"/>
    <property type="match status" value="1"/>
</dbReference>
<evidence type="ECO:0000256" key="3">
    <source>
        <dbReference type="ARBA" id="ARBA00022475"/>
    </source>
</evidence>
<dbReference type="InterPro" id="IPR025713">
    <property type="entry name" value="MotB-like_N_dom"/>
</dbReference>
<proteinExistence type="inferred from homology"/>
<feature type="region of interest" description="Disordered" evidence="8">
    <location>
        <begin position="1"/>
        <end position="36"/>
    </location>
</feature>
<evidence type="ECO:0000259" key="10">
    <source>
        <dbReference type="PROSITE" id="PS51123"/>
    </source>
</evidence>
<evidence type="ECO:0000256" key="1">
    <source>
        <dbReference type="ARBA" id="ARBA00004162"/>
    </source>
</evidence>
<keyword evidence="6 7" id="KW-0472">Membrane</keyword>
<accession>A0A1H6YII5</accession>
<evidence type="ECO:0000256" key="6">
    <source>
        <dbReference type="ARBA" id="ARBA00023136"/>
    </source>
</evidence>
<dbReference type="EMBL" id="FNZE01000008">
    <property type="protein sequence ID" value="SEJ41118.1"/>
    <property type="molecule type" value="Genomic_DNA"/>
</dbReference>
<dbReference type="CDD" id="cd07185">
    <property type="entry name" value="OmpA_C-like"/>
    <property type="match status" value="1"/>
</dbReference>
<evidence type="ECO:0000313" key="12">
    <source>
        <dbReference type="Proteomes" id="UP000242930"/>
    </source>
</evidence>
<evidence type="ECO:0000256" key="4">
    <source>
        <dbReference type="ARBA" id="ARBA00022692"/>
    </source>
</evidence>
<dbReference type="STRING" id="915471.SAMN05216201_10888"/>
<protein>
    <submittedName>
        <fullName evidence="11">Chemotaxis protein MotB</fullName>
    </submittedName>
</protein>
<feature type="domain" description="OmpA-like" evidence="10">
    <location>
        <begin position="176"/>
        <end position="296"/>
    </location>
</feature>
<comment type="subcellular location">
    <subcellularLocation>
        <location evidence="1">Cell membrane</location>
        <topology evidence="1">Single-pass membrane protein</topology>
    </subcellularLocation>
</comment>
<dbReference type="InterPro" id="IPR036737">
    <property type="entry name" value="OmpA-like_sf"/>
</dbReference>
<dbReference type="Pfam" id="PF00691">
    <property type="entry name" value="OmpA"/>
    <property type="match status" value="1"/>
</dbReference>
<keyword evidence="4 9" id="KW-0812">Transmembrane</keyword>
<gene>
    <name evidence="11" type="ORF">SAMN05216201_10888</name>
</gene>
<dbReference type="AlphaFoldDB" id="A0A1H6YII5"/>
<sequence>MTAVPGRVASMAVEREERGVMSEQPAEIAASGGGSTTAIPAKQALLQRQRELESELAHARQAAGRAKRGVGASEPLATEPEEESWLMTYLDMMTLMLVLLVVMLAFAGKGGGLEGMKQMAGGMLSSRDGVLPATDGLLPESALQVPTPLPSKPTTDPLKGLKLDQLGDDIDVVVNESTVSFRISSEILFSSGQADLSLAGLAVLRRLVPVLNSTSHVIAVVGHTDSVPVRSGRYPSNWELSGSRAGGVVRYLEANGVPSNRLRAVAYADTRPLADNATAEGRASNRRVELIMEAPGS</sequence>
<evidence type="ECO:0000256" key="2">
    <source>
        <dbReference type="ARBA" id="ARBA00008914"/>
    </source>
</evidence>
<evidence type="ECO:0000256" key="7">
    <source>
        <dbReference type="PROSITE-ProRule" id="PRU00473"/>
    </source>
</evidence>
<evidence type="ECO:0000256" key="5">
    <source>
        <dbReference type="ARBA" id="ARBA00022989"/>
    </source>
</evidence>
<organism evidence="11 12">
    <name type="scientific">Pseudomonas linyingensis</name>
    <dbReference type="NCBI Taxonomy" id="915471"/>
    <lineage>
        <taxon>Bacteria</taxon>
        <taxon>Pseudomonadati</taxon>
        <taxon>Pseudomonadota</taxon>
        <taxon>Gammaproteobacteria</taxon>
        <taxon>Pseudomonadales</taxon>
        <taxon>Pseudomonadaceae</taxon>
        <taxon>Pseudomonas</taxon>
    </lineage>
</organism>